<feature type="transmembrane region" description="Helical" evidence="6">
    <location>
        <begin position="368"/>
        <end position="387"/>
    </location>
</feature>
<reference evidence="7" key="1">
    <citation type="submission" date="2015-08" db="EMBL/GenBank/DDBJ databases">
        <title>Complete DNA Sequence of Pseudomonas syringae pv. actinidiae, the Causal Agent of Kiwifruit Canker Disease.</title>
        <authorList>
            <person name="Rikkerink E.H.A."/>
            <person name="Fineran P.C."/>
        </authorList>
    </citation>
    <scope>NUCLEOTIDE SEQUENCE</scope>
    <source>
        <strain evidence="7">SkMP5</strain>
    </source>
</reference>
<evidence type="ECO:0000256" key="4">
    <source>
        <dbReference type="ARBA" id="ARBA00022989"/>
    </source>
</evidence>
<protein>
    <submittedName>
        <fullName evidence="7">Amino acid transporter</fullName>
    </submittedName>
</protein>
<dbReference type="GO" id="GO:0016020">
    <property type="term" value="C:membrane"/>
    <property type="evidence" value="ECO:0007669"/>
    <property type="project" value="UniProtKB-SubCell"/>
</dbReference>
<evidence type="ECO:0000256" key="3">
    <source>
        <dbReference type="ARBA" id="ARBA00022692"/>
    </source>
</evidence>
<feature type="transmembrane region" description="Helical" evidence="6">
    <location>
        <begin position="190"/>
        <end position="210"/>
    </location>
</feature>
<evidence type="ECO:0000256" key="6">
    <source>
        <dbReference type="SAM" id="Phobius"/>
    </source>
</evidence>
<feature type="transmembrane region" description="Helical" evidence="6">
    <location>
        <begin position="393"/>
        <end position="414"/>
    </location>
</feature>
<proteinExistence type="predicted"/>
<dbReference type="InterPro" id="IPR002293">
    <property type="entry name" value="AA/rel_permease1"/>
</dbReference>
<feature type="transmembrane region" description="Helical" evidence="6">
    <location>
        <begin position="119"/>
        <end position="139"/>
    </location>
</feature>
<feature type="transmembrane region" description="Helical" evidence="6">
    <location>
        <begin position="230"/>
        <end position="251"/>
    </location>
</feature>
<keyword evidence="8" id="KW-1185">Reference proteome</keyword>
<feature type="transmembrane region" description="Helical" evidence="6">
    <location>
        <begin position="95"/>
        <end position="112"/>
    </location>
</feature>
<feature type="transmembrane region" description="Helical" evidence="6">
    <location>
        <begin position="272"/>
        <end position="296"/>
    </location>
</feature>
<feature type="transmembrane region" description="Helical" evidence="6">
    <location>
        <begin position="449"/>
        <end position="468"/>
    </location>
</feature>
<dbReference type="RefSeq" id="WP_062534775.1">
    <property type="nucleotide sequence ID" value="NZ_DF970154.1"/>
</dbReference>
<keyword evidence="5 6" id="KW-0472">Membrane</keyword>
<keyword evidence="2" id="KW-0813">Transport</keyword>
<dbReference type="PIRSF" id="PIRSF006060">
    <property type="entry name" value="AA_transporter"/>
    <property type="match status" value="1"/>
</dbReference>
<dbReference type="Pfam" id="PF13520">
    <property type="entry name" value="AA_permease_2"/>
    <property type="match status" value="1"/>
</dbReference>
<gene>
    <name evidence="7" type="ORF">MBSD_n0495</name>
</gene>
<dbReference type="PANTHER" id="PTHR43243:SF4">
    <property type="entry name" value="CATIONIC AMINO ACID TRANSPORTER 4"/>
    <property type="match status" value="1"/>
</dbReference>
<feature type="transmembrane region" description="Helical" evidence="6">
    <location>
        <begin position="32"/>
        <end position="52"/>
    </location>
</feature>
<dbReference type="EMBL" id="DF970154">
    <property type="protein sequence ID" value="GAP65206.1"/>
    <property type="molecule type" value="Genomic_DNA"/>
</dbReference>
<accession>A0A0K8QKL8</accession>
<feature type="transmembrane region" description="Helical" evidence="6">
    <location>
        <begin position="64"/>
        <end position="89"/>
    </location>
</feature>
<evidence type="ECO:0000313" key="8">
    <source>
        <dbReference type="Proteomes" id="UP000253740"/>
    </source>
</evidence>
<organism evidence="7">
    <name type="scientific">Mizugakiibacter sediminis</name>
    <dbReference type="NCBI Taxonomy" id="1475481"/>
    <lineage>
        <taxon>Bacteria</taxon>
        <taxon>Pseudomonadati</taxon>
        <taxon>Pseudomonadota</taxon>
        <taxon>Gammaproteobacteria</taxon>
        <taxon>Lysobacterales</taxon>
        <taxon>Rhodanobacteraceae</taxon>
        <taxon>Mizugakiibacter</taxon>
    </lineage>
</organism>
<evidence type="ECO:0000313" key="7">
    <source>
        <dbReference type="EMBL" id="GAP65206.1"/>
    </source>
</evidence>
<dbReference type="Proteomes" id="UP000253740">
    <property type="component" value="Unassembled WGS sequence"/>
</dbReference>
<feature type="transmembrane region" description="Helical" evidence="6">
    <location>
        <begin position="426"/>
        <end position="443"/>
    </location>
</feature>
<keyword evidence="4 6" id="KW-1133">Transmembrane helix</keyword>
<feature type="transmembrane region" description="Helical" evidence="6">
    <location>
        <begin position="316"/>
        <end position="347"/>
    </location>
</feature>
<feature type="transmembrane region" description="Helical" evidence="6">
    <location>
        <begin position="159"/>
        <end position="178"/>
    </location>
</feature>
<evidence type="ECO:0000256" key="2">
    <source>
        <dbReference type="ARBA" id="ARBA00022448"/>
    </source>
</evidence>
<keyword evidence="3 6" id="KW-0812">Transmembrane</keyword>
<evidence type="ECO:0000256" key="5">
    <source>
        <dbReference type="ARBA" id="ARBA00023136"/>
    </source>
</evidence>
<dbReference type="PANTHER" id="PTHR43243">
    <property type="entry name" value="INNER MEMBRANE TRANSPORTER YGJI-RELATED"/>
    <property type="match status" value="1"/>
</dbReference>
<comment type="subcellular location">
    <subcellularLocation>
        <location evidence="1">Membrane</location>
        <topology evidence="1">Multi-pass membrane protein</topology>
    </subcellularLocation>
</comment>
<dbReference type="STRING" id="1475481.GCA_000953855_00503"/>
<name>A0A0K8QKL8_9GAMM</name>
<dbReference type="OrthoDB" id="9804700at2"/>
<dbReference type="AlphaFoldDB" id="A0A0K8QKL8"/>
<dbReference type="GO" id="GO:0015171">
    <property type="term" value="F:amino acid transmembrane transporter activity"/>
    <property type="evidence" value="ECO:0007669"/>
    <property type="project" value="TreeGrafter"/>
</dbReference>
<sequence length="493" mass="52102">MGLFAQLTRHKTVEQLQAEIGTRRDFRRVLGLWQLTAIGIGGIIGVGVFVLAGQQAALNAGPAVALSFIIAGIASAAAALCYAEFAGLIPVTGSAYTYGYAVLGELVAWLIGWDLLLEYALIVAVVAIGWSGYLQAALTDITGWSLPVWAQGAIGTGEGRVFNVIAALATLAVAALLVMRTEWGARFNTLIVTIKVIAVALVIGVGAFYIDPANWVPFIPERTFDADGVGHYGLQGVATAAAVVFFAVFGYDTLTTAAEEAKNPQRDLPRAVLLSLAVSMAMYLAVSLVLTGIAHYDTLNTDAPVADAFRGLGLRWVASAISVSAVVGIASVLFAFMLGAARIWFALSRDGLLPGWFARVHPRYGTPHRPTIAIGVFTALVAGLFPLGEVAKLVNIGVLSAFIVICSSVLLLRWRRPELPRAFRTPWVPVVPLLGIGFSIWLLSELALITWMTFLVWVGLGLLVYFGYGIRHSRLARAGAAAPAAAGMAAGQG</sequence>
<evidence type="ECO:0000256" key="1">
    <source>
        <dbReference type="ARBA" id="ARBA00004141"/>
    </source>
</evidence>
<dbReference type="Gene3D" id="1.20.1740.10">
    <property type="entry name" value="Amino acid/polyamine transporter I"/>
    <property type="match status" value="1"/>
</dbReference>